<gene>
    <name evidence="2" type="ORF">FKV25_08935</name>
</gene>
<comment type="caution">
    <text evidence="2">The sequence shown here is derived from an EMBL/GenBank/DDBJ whole genome shotgun (WGS) entry which is preliminary data.</text>
</comment>
<evidence type="ECO:0000313" key="3">
    <source>
        <dbReference type="Proteomes" id="UP000318212"/>
    </source>
</evidence>
<evidence type="ECO:0000256" key="1">
    <source>
        <dbReference type="SAM" id="SignalP"/>
    </source>
</evidence>
<name>A0A508A5F9_9GAMM</name>
<dbReference type="RefSeq" id="WP_141518443.1">
    <property type="nucleotide sequence ID" value="NZ_VICE01000084.1"/>
</dbReference>
<dbReference type="Proteomes" id="UP000318212">
    <property type="component" value="Unassembled WGS sequence"/>
</dbReference>
<dbReference type="AlphaFoldDB" id="A0A508A5F9"/>
<protein>
    <submittedName>
        <fullName evidence="2">Uncharacterized protein</fullName>
    </submittedName>
</protein>
<reference evidence="2 3" key="1">
    <citation type="submission" date="2019-06" db="EMBL/GenBank/DDBJ databases">
        <title>Lysobacter alkalisoli sp. nov. isolated from saline soil.</title>
        <authorList>
            <person name="Sun J.-Q."/>
            <person name="Xu L."/>
        </authorList>
    </citation>
    <scope>NUCLEOTIDE SEQUENCE [LARGE SCALE GENOMIC DNA]</scope>
    <source>
        <strain evidence="2 3">JCM 31130</strain>
    </source>
</reference>
<feature type="signal peptide" evidence="1">
    <location>
        <begin position="1"/>
        <end position="25"/>
    </location>
</feature>
<keyword evidence="1" id="KW-0732">Signal</keyword>
<keyword evidence="3" id="KW-1185">Reference proteome</keyword>
<dbReference type="PROSITE" id="PS51257">
    <property type="entry name" value="PROKAR_LIPOPROTEIN"/>
    <property type="match status" value="1"/>
</dbReference>
<feature type="chain" id="PRO_5021313074" evidence="1">
    <location>
        <begin position="26"/>
        <end position="78"/>
    </location>
</feature>
<accession>A0A508A5F9</accession>
<evidence type="ECO:0000313" key="2">
    <source>
        <dbReference type="EMBL" id="TQD45186.1"/>
    </source>
</evidence>
<sequence>MNVKLRLALLSLPLLGLSACASAPAQRTAPAPERSSSNAMAIDEEYVAYVERVARRRGISVTWVHQPRPQLPRTSTDE</sequence>
<organism evidence="2 3">
    <name type="scientific">Marilutibacter aestuarii</name>
    <dbReference type="NCBI Taxonomy" id="1706195"/>
    <lineage>
        <taxon>Bacteria</taxon>
        <taxon>Pseudomonadati</taxon>
        <taxon>Pseudomonadota</taxon>
        <taxon>Gammaproteobacteria</taxon>
        <taxon>Lysobacterales</taxon>
        <taxon>Lysobacteraceae</taxon>
        <taxon>Marilutibacter</taxon>
    </lineage>
</organism>
<dbReference type="EMBL" id="VICE01000084">
    <property type="protein sequence ID" value="TQD45186.1"/>
    <property type="molecule type" value="Genomic_DNA"/>
</dbReference>
<proteinExistence type="predicted"/>